<protein>
    <submittedName>
        <fullName evidence="2">Helix-turn-helix domain</fullName>
    </submittedName>
</protein>
<dbReference type="Proteomes" id="UP000277970">
    <property type="component" value="Segment"/>
</dbReference>
<evidence type="ECO:0000313" key="3">
    <source>
        <dbReference type="Proteomes" id="UP000277970"/>
    </source>
</evidence>
<dbReference type="Pfam" id="PF08281">
    <property type="entry name" value="Sigma70_r4_2"/>
    <property type="match status" value="1"/>
</dbReference>
<dbReference type="EMBL" id="MK064565">
    <property type="protein sequence ID" value="AZI75944.1"/>
    <property type="molecule type" value="Genomic_DNA"/>
</dbReference>
<dbReference type="GO" id="GO:0003677">
    <property type="term" value="F:DNA binding"/>
    <property type="evidence" value="ECO:0007669"/>
    <property type="project" value="InterPro"/>
</dbReference>
<name>A0A3Q8Q3Z9_9VIRU</name>
<dbReference type="Gene3D" id="1.10.10.60">
    <property type="entry name" value="Homeodomain-like"/>
    <property type="match status" value="1"/>
</dbReference>
<keyword evidence="3" id="KW-1185">Reference proteome</keyword>
<organism evidence="2">
    <name type="scientific">Sulfolobales Beppu rod-shaped virus 1</name>
    <dbReference type="NCBI Taxonomy" id="2493121"/>
    <lineage>
        <taxon>Viruses</taxon>
        <taxon>Adnaviria</taxon>
        <taxon>Zilligvirae</taxon>
        <taxon>Taleaviricota</taxon>
        <taxon>Tokiviricetes</taxon>
        <taxon>Ligamenvirales</taxon>
        <taxon>Rudiviridae</taxon>
        <taxon>Japarudivirus</taxon>
        <taxon>Japarudivirus beppuense</taxon>
        <taxon>Japarudivirus SBRV1</taxon>
    </lineage>
</organism>
<evidence type="ECO:0000313" key="2">
    <source>
        <dbReference type="EMBL" id="AZI75944.1"/>
    </source>
</evidence>
<evidence type="ECO:0000259" key="1">
    <source>
        <dbReference type="Pfam" id="PF08281"/>
    </source>
</evidence>
<dbReference type="InterPro" id="IPR013249">
    <property type="entry name" value="RNA_pol_sigma70_r4_t2"/>
</dbReference>
<sequence>MSQKIVQIGQTRYYIESEDDEISLTHELARKGYSVKQIASILGVSEKKVRKYISECW</sequence>
<dbReference type="GO" id="GO:0016987">
    <property type="term" value="F:sigma factor activity"/>
    <property type="evidence" value="ECO:0007669"/>
    <property type="project" value="InterPro"/>
</dbReference>
<accession>A0A3Q8Q3Z9</accession>
<proteinExistence type="predicted"/>
<gene>
    <name evidence="2" type="ORF">SBRV1_gp55</name>
</gene>
<feature type="domain" description="RNA polymerase sigma factor 70 region 4 type 2" evidence="1">
    <location>
        <begin position="31"/>
        <end position="54"/>
    </location>
</feature>
<dbReference type="GO" id="GO:0006352">
    <property type="term" value="P:DNA-templated transcription initiation"/>
    <property type="evidence" value="ECO:0007669"/>
    <property type="project" value="InterPro"/>
</dbReference>
<reference evidence="2" key="1">
    <citation type="journal article" date="2018" name="Environ. Microbiol.">
        <title>New archaeal viruses discovered by metagenomic analysis of viral communities in enrichment cultures.</title>
        <authorList>
            <person name="Liu Y."/>
            <person name="Brandt D."/>
            <person name="Ishino S."/>
            <person name="Ishino Y."/>
            <person name="Koonin E.V."/>
            <person name="Kalinowski J."/>
            <person name="Krupovic M."/>
            <person name="Prangishvili D."/>
        </authorList>
    </citation>
    <scope>NUCLEOTIDE SEQUENCE [LARGE SCALE GENOMIC DNA]</scope>
</reference>